<sequence length="193" mass="21151">MARADRKTILSPFYPHLIYVLYASSHFFTHHSKKGLTFMCVQKGKFMLAAGDVALEGTINTPAHLGDVFVKIRQDEDTTHVACCLNKLTSRAQNDKDAALAMTKGAGMIFQGRPCRTEMVRANRTFILRNYVGGEVSLEEARSILQQFGAIGRLEEVSSDIAESLEEARSVLQQSGAIGRLRGSSLGSQQVDG</sequence>
<organism evidence="1 2">
    <name type="scientific">Apiospora arundinis</name>
    <dbReference type="NCBI Taxonomy" id="335852"/>
    <lineage>
        <taxon>Eukaryota</taxon>
        <taxon>Fungi</taxon>
        <taxon>Dikarya</taxon>
        <taxon>Ascomycota</taxon>
        <taxon>Pezizomycotina</taxon>
        <taxon>Sordariomycetes</taxon>
        <taxon>Xylariomycetidae</taxon>
        <taxon>Amphisphaeriales</taxon>
        <taxon>Apiosporaceae</taxon>
        <taxon>Apiospora</taxon>
    </lineage>
</organism>
<gene>
    <name evidence="1" type="ORF">PGQ11_010033</name>
</gene>
<reference evidence="1 2" key="1">
    <citation type="journal article" date="2024" name="IMA Fungus">
        <title>Apiospora arundinis, a panoply of carbohydrate-active enzymes and secondary metabolites.</title>
        <authorList>
            <person name="Sorensen T."/>
            <person name="Petersen C."/>
            <person name="Muurmann A.T."/>
            <person name="Christiansen J.V."/>
            <person name="Brundto M.L."/>
            <person name="Overgaard C.K."/>
            <person name="Boysen A.T."/>
            <person name="Wollenberg R.D."/>
            <person name="Larsen T.O."/>
            <person name="Sorensen J.L."/>
            <person name="Nielsen K.L."/>
            <person name="Sondergaard T.E."/>
        </authorList>
    </citation>
    <scope>NUCLEOTIDE SEQUENCE [LARGE SCALE GENOMIC DNA]</scope>
    <source>
        <strain evidence="1 2">AAU 773</strain>
    </source>
</reference>
<dbReference type="EMBL" id="JAPCWZ010000006">
    <property type="protein sequence ID" value="KAK8859299.1"/>
    <property type="molecule type" value="Genomic_DNA"/>
</dbReference>
<protein>
    <submittedName>
        <fullName evidence="1">RNA recognition domain-containing protein</fullName>
    </submittedName>
</protein>
<comment type="caution">
    <text evidence="1">The sequence shown here is derived from an EMBL/GenBank/DDBJ whole genome shotgun (WGS) entry which is preliminary data.</text>
</comment>
<evidence type="ECO:0000313" key="1">
    <source>
        <dbReference type="EMBL" id="KAK8859299.1"/>
    </source>
</evidence>
<dbReference type="Proteomes" id="UP001390339">
    <property type="component" value="Unassembled WGS sequence"/>
</dbReference>
<accession>A0ABR2I8H0</accession>
<proteinExistence type="predicted"/>
<keyword evidence="2" id="KW-1185">Reference proteome</keyword>
<name>A0ABR2I8H0_9PEZI</name>
<evidence type="ECO:0000313" key="2">
    <source>
        <dbReference type="Proteomes" id="UP001390339"/>
    </source>
</evidence>